<evidence type="ECO:0000313" key="2">
    <source>
        <dbReference type="Proteomes" id="UP000010798"/>
    </source>
</evidence>
<dbReference type="HOGENOM" id="CLU_2510894_0_0_0"/>
<organism evidence="1 2">
    <name type="scientific">Singulisphaera acidiphila (strain ATCC BAA-1392 / DSM 18658 / VKM B-2454 / MOB10)</name>
    <dbReference type="NCBI Taxonomy" id="886293"/>
    <lineage>
        <taxon>Bacteria</taxon>
        <taxon>Pseudomonadati</taxon>
        <taxon>Planctomycetota</taxon>
        <taxon>Planctomycetia</taxon>
        <taxon>Isosphaerales</taxon>
        <taxon>Isosphaeraceae</taxon>
        <taxon>Singulisphaera</taxon>
    </lineage>
</organism>
<sequence length="85" mass="9458">MHSVEVGVKYWVVEMYWPFVLNPLGMGAGPICPARSIRQTGDRWSELGHKAASCDRHSRANSSGSEGESPVYPIVVALRWERDGE</sequence>
<gene>
    <name evidence="1" type="ordered locus">Sinac_4305</name>
</gene>
<protein>
    <submittedName>
        <fullName evidence="1">Uncharacterized protein</fullName>
    </submittedName>
</protein>
<keyword evidence="2" id="KW-1185">Reference proteome</keyword>
<accession>L0DI66</accession>
<dbReference type="Proteomes" id="UP000010798">
    <property type="component" value="Chromosome"/>
</dbReference>
<dbReference type="EMBL" id="CP003364">
    <property type="protein sequence ID" value="AGA28503.1"/>
    <property type="molecule type" value="Genomic_DNA"/>
</dbReference>
<dbReference type="AlphaFoldDB" id="L0DI66"/>
<reference evidence="1 2" key="1">
    <citation type="submission" date="2012-02" db="EMBL/GenBank/DDBJ databases">
        <title>Complete sequence of chromosome of Singulisphaera acidiphila DSM 18658.</title>
        <authorList>
            <consortium name="US DOE Joint Genome Institute (JGI-PGF)"/>
            <person name="Lucas S."/>
            <person name="Copeland A."/>
            <person name="Lapidus A."/>
            <person name="Glavina del Rio T."/>
            <person name="Dalin E."/>
            <person name="Tice H."/>
            <person name="Bruce D."/>
            <person name="Goodwin L."/>
            <person name="Pitluck S."/>
            <person name="Peters L."/>
            <person name="Ovchinnikova G."/>
            <person name="Chertkov O."/>
            <person name="Kyrpides N."/>
            <person name="Mavromatis K."/>
            <person name="Ivanova N."/>
            <person name="Brettin T."/>
            <person name="Detter J.C."/>
            <person name="Han C."/>
            <person name="Larimer F."/>
            <person name="Land M."/>
            <person name="Hauser L."/>
            <person name="Markowitz V."/>
            <person name="Cheng J.-F."/>
            <person name="Hugenholtz P."/>
            <person name="Woyke T."/>
            <person name="Wu D."/>
            <person name="Tindall B."/>
            <person name="Pomrenke H."/>
            <person name="Brambilla E."/>
            <person name="Klenk H.-P."/>
            <person name="Eisen J.A."/>
        </authorList>
    </citation>
    <scope>NUCLEOTIDE SEQUENCE [LARGE SCALE GENOMIC DNA]</scope>
    <source>
        <strain evidence="2">ATCC BAA-1392 / DSM 18658 / VKM B-2454 / MOB10</strain>
    </source>
</reference>
<dbReference type="KEGG" id="saci:Sinac_4305"/>
<evidence type="ECO:0000313" key="1">
    <source>
        <dbReference type="EMBL" id="AGA28503.1"/>
    </source>
</evidence>
<proteinExistence type="predicted"/>
<name>L0DI66_SINAD</name>